<dbReference type="EMBL" id="AP024488">
    <property type="protein sequence ID" value="BCS98576.1"/>
    <property type="molecule type" value="Genomic_DNA"/>
</dbReference>
<dbReference type="InterPro" id="IPR027392">
    <property type="entry name" value="TF_Znf"/>
</dbReference>
<dbReference type="Pfam" id="PF13453">
    <property type="entry name" value="Zn_ribbon_TFIIB"/>
    <property type="match status" value="2"/>
</dbReference>
<feature type="domain" description="Transcription factor zinc-finger" evidence="1">
    <location>
        <begin position="119"/>
        <end position="160"/>
    </location>
</feature>
<dbReference type="RefSeq" id="WP_236889967.1">
    <property type="nucleotide sequence ID" value="NZ_AP024488.1"/>
</dbReference>
<evidence type="ECO:0000259" key="1">
    <source>
        <dbReference type="Pfam" id="PF13453"/>
    </source>
</evidence>
<reference evidence="2 3" key="1">
    <citation type="submission" date="2021-02" db="EMBL/GenBank/DDBJ databases">
        <title>Complete genome of Desulfoluna sp. strain ASN36.</title>
        <authorList>
            <person name="Takahashi A."/>
            <person name="Kojima H."/>
            <person name="Fukui M."/>
        </authorList>
    </citation>
    <scope>NUCLEOTIDE SEQUENCE [LARGE SCALE GENOMIC DNA]</scope>
    <source>
        <strain evidence="2 3">ASN36</strain>
    </source>
</reference>
<proteinExistence type="predicted"/>
<dbReference type="Proteomes" id="UP001320148">
    <property type="component" value="Chromosome"/>
</dbReference>
<organism evidence="2 3">
    <name type="scientific">Desulfoluna limicola</name>
    <dbReference type="NCBI Taxonomy" id="2810562"/>
    <lineage>
        <taxon>Bacteria</taxon>
        <taxon>Pseudomonadati</taxon>
        <taxon>Thermodesulfobacteriota</taxon>
        <taxon>Desulfobacteria</taxon>
        <taxon>Desulfobacterales</taxon>
        <taxon>Desulfolunaceae</taxon>
        <taxon>Desulfoluna</taxon>
    </lineage>
</organism>
<evidence type="ECO:0000313" key="2">
    <source>
        <dbReference type="EMBL" id="BCS98576.1"/>
    </source>
</evidence>
<evidence type="ECO:0000313" key="3">
    <source>
        <dbReference type="Proteomes" id="UP001320148"/>
    </source>
</evidence>
<gene>
    <name evidence="2" type="ORF">DSLASN_42080</name>
</gene>
<accession>A0ABN6F8T5</accession>
<sequence>MANCKNCSAPVPADTIVCTYCGTRNDTDLSGIHEFTEVVPDHARTCPRCDVDMKTIDLKIGGTFLIERCEECMGMFFDSGELEALIKATVKNVHHVNHNKLKELYALKRHDAFGITYIKCPVCDTVMNRVNFGQRSGVIIDRCPDHGLWLDGGELRHLLEWVKAGGKMYNEKREEMKRKMEAREDIKVRRATTINSGGGFDTYGATLRSSDPDIFTVVGRVVKWLVG</sequence>
<feature type="domain" description="Transcription factor zinc-finger" evidence="1">
    <location>
        <begin position="45"/>
        <end position="87"/>
    </location>
</feature>
<protein>
    <recommendedName>
        <fullName evidence="1">Transcription factor zinc-finger domain-containing protein</fullName>
    </recommendedName>
</protein>
<keyword evidence="3" id="KW-1185">Reference proteome</keyword>
<name>A0ABN6F8T5_9BACT</name>